<reference evidence="10 11" key="1">
    <citation type="journal article" date="2016" name="Nat. Commun.">
        <title>Ectomycorrhizal ecology is imprinted in the genome of the dominant symbiotic fungus Cenococcum geophilum.</title>
        <authorList>
            <consortium name="DOE Joint Genome Institute"/>
            <person name="Peter M."/>
            <person name="Kohler A."/>
            <person name="Ohm R.A."/>
            <person name="Kuo A."/>
            <person name="Krutzmann J."/>
            <person name="Morin E."/>
            <person name="Arend M."/>
            <person name="Barry K.W."/>
            <person name="Binder M."/>
            <person name="Choi C."/>
            <person name="Clum A."/>
            <person name="Copeland A."/>
            <person name="Grisel N."/>
            <person name="Haridas S."/>
            <person name="Kipfer T."/>
            <person name="LaButti K."/>
            <person name="Lindquist E."/>
            <person name="Lipzen A."/>
            <person name="Maire R."/>
            <person name="Meier B."/>
            <person name="Mihaltcheva S."/>
            <person name="Molinier V."/>
            <person name="Murat C."/>
            <person name="Poggeler S."/>
            <person name="Quandt C.A."/>
            <person name="Sperisen C."/>
            <person name="Tritt A."/>
            <person name="Tisserant E."/>
            <person name="Crous P.W."/>
            <person name="Henrissat B."/>
            <person name="Nehls U."/>
            <person name="Egli S."/>
            <person name="Spatafora J.W."/>
            <person name="Grigoriev I.V."/>
            <person name="Martin F.M."/>
        </authorList>
    </citation>
    <scope>NUCLEOTIDE SEQUENCE [LARGE SCALE GENOMIC DNA]</scope>
    <source>
        <strain evidence="10 11">CBS 459.81</strain>
    </source>
</reference>
<dbReference type="GO" id="GO:0031515">
    <property type="term" value="C:tRNA (m1A) methyltransferase complex"/>
    <property type="evidence" value="ECO:0007669"/>
    <property type="project" value="InterPro"/>
</dbReference>
<keyword evidence="3 10" id="KW-0489">Methyltransferase</keyword>
<dbReference type="PANTHER" id="PTHR12133">
    <property type="entry name" value="TRNA (ADENINE(58)-N(1))-METHYLTRANSFERASE"/>
    <property type="match status" value="1"/>
</dbReference>
<feature type="domain" description="tRNA (adenine(58)-N(1))-methyltransferase catalytic subunit TRM61 C-terminal" evidence="9">
    <location>
        <begin position="242"/>
        <end position="366"/>
    </location>
</feature>
<dbReference type="GO" id="GO:0005739">
    <property type="term" value="C:mitochondrion"/>
    <property type="evidence" value="ECO:0007669"/>
    <property type="project" value="TreeGrafter"/>
</dbReference>
<dbReference type="OrthoDB" id="5585464at2759"/>
<dbReference type="GO" id="GO:0160107">
    <property type="term" value="F:tRNA (adenine(58)-N1)-methyltransferase activity"/>
    <property type="evidence" value="ECO:0007669"/>
    <property type="project" value="UniProtKB-EC"/>
</dbReference>
<evidence type="ECO:0000259" key="9">
    <source>
        <dbReference type="Pfam" id="PF08704"/>
    </source>
</evidence>
<evidence type="ECO:0000256" key="1">
    <source>
        <dbReference type="ARBA" id="ARBA00012796"/>
    </source>
</evidence>
<evidence type="ECO:0000256" key="2">
    <source>
        <dbReference type="ARBA" id="ARBA00015963"/>
    </source>
</evidence>
<dbReference type="Pfam" id="PF08704">
    <property type="entry name" value="GCD14"/>
    <property type="match status" value="1"/>
</dbReference>
<dbReference type="EMBL" id="KV744933">
    <property type="protein sequence ID" value="OCK81124.1"/>
    <property type="molecule type" value="Genomic_DNA"/>
</dbReference>
<proteinExistence type="predicted"/>
<dbReference type="Proteomes" id="UP000250266">
    <property type="component" value="Unassembled WGS sequence"/>
</dbReference>
<accession>A0A8E2JGI6</accession>
<dbReference type="EC" id="2.1.1.220" evidence="1"/>
<feature type="region of interest" description="Disordered" evidence="8">
    <location>
        <begin position="357"/>
        <end position="390"/>
    </location>
</feature>
<keyword evidence="6" id="KW-0819">tRNA processing</keyword>
<evidence type="ECO:0000256" key="7">
    <source>
        <dbReference type="ARBA" id="ARBA00033309"/>
    </source>
</evidence>
<keyword evidence="5" id="KW-0949">S-adenosyl-L-methionine</keyword>
<dbReference type="PROSITE" id="PS51620">
    <property type="entry name" value="SAM_TRM61"/>
    <property type="match status" value="1"/>
</dbReference>
<dbReference type="InterPro" id="IPR029063">
    <property type="entry name" value="SAM-dependent_MTases_sf"/>
</dbReference>
<keyword evidence="4 10" id="KW-0808">Transferase</keyword>
<evidence type="ECO:0000313" key="10">
    <source>
        <dbReference type="EMBL" id="OCK81124.1"/>
    </source>
</evidence>
<organism evidence="10 11">
    <name type="scientific">Lepidopterella palustris CBS 459.81</name>
    <dbReference type="NCBI Taxonomy" id="1314670"/>
    <lineage>
        <taxon>Eukaryota</taxon>
        <taxon>Fungi</taxon>
        <taxon>Dikarya</taxon>
        <taxon>Ascomycota</taxon>
        <taxon>Pezizomycotina</taxon>
        <taxon>Dothideomycetes</taxon>
        <taxon>Pleosporomycetidae</taxon>
        <taxon>Mytilinidiales</taxon>
        <taxon>Argynnaceae</taxon>
        <taxon>Lepidopterella</taxon>
    </lineage>
</organism>
<sequence>MKNILPSSINTLRLLHTGRRKPITLCHQCYRRLATGSKVFEVPPEGDIVLLRQKADLSHDGILTKPLRPSTTVHTHRGPLSHSNIIGKSSRDVVKTTKGYEYRVLEPTLSEYIRYTPRLVTPIYPHDANLIVSFLDIHVSPPTESSIREPPLEILEAGTGHGALTLHLSRAIHAANPAIPSVQPPPPPNEDELEDPVYQGDSVADLQDSDLAAWTQKRRAIIHTLDINPETSAHARQVVRRFRRGIYAGNVDFHVGDVSAWVASQADSRKTSEPFLSHVFLDLPNPNHHIANIATALRVDGILAVFNPSVTQIVECVDMIRNQKLPYILDQVVELGENATVRQWDVRAVKPRAVVKRENEARNASESLASNSDETPSGENKPGEAEVVGGMAARDRELAEDLSKSKSEWAMICRPKVGEKIVGGGFLGIWRRMKSVVPGNEDT</sequence>
<dbReference type="InterPro" id="IPR014816">
    <property type="entry name" value="tRNA_MeTrfase_Gcd14"/>
</dbReference>
<dbReference type="Gene3D" id="3.40.50.150">
    <property type="entry name" value="Vaccinia Virus protein VP39"/>
    <property type="match status" value="1"/>
</dbReference>
<dbReference type="PANTHER" id="PTHR12133:SF1">
    <property type="entry name" value="TRNA (ADENINE(58)-N(1))-METHYLTRANSFERASE, MITOCHONDRIAL"/>
    <property type="match status" value="1"/>
</dbReference>
<evidence type="ECO:0000256" key="3">
    <source>
        <dbReference type="ARBA" id="ARBA00022603"/>
    </source>
</evidence>
<dbReference type="Gene3D" id="3.10.330.20">
    <property type="match status" value="1"/>
</dbReference>
<dbReference type="AlphaFoldDB" id="A0A8E2JGI6"/>
<dbReference type="SUPFAM" id="SSF53335">
    <property type="entry name" value="S-adenosyl-L-methionine-dependent methyltransferases"/>
    <property type="match status" value="1"/>
</dbReference>
<dbReference type="InterPro" id="IPR049470">
    <property type="entry name" value="TRM61_C"/>
</dbReference>
<gene>
    <name evidence="10" type="ORF">K432DRAFT_392463</name>
</gene>
<evidence type="ECO:0000256" key="5">
    <source>
        <dbReference type="ARBA" id="ARBA00022691"/>
    </source>
</evidence>
<evidence type="ECO:0000256" key="4">
    <source>
        <dbReference type="ARBA" id="ARBA00022679"/>
    </source>
</evidence>
<feature type="compositionally biased region" description="Polar residues" evidence="8">
    <location>
        <begin position="364"/>
        <end position="378"/>
    </location>
</feature>
<evidence type="ECO:0000256" key="6">
    <source>
        <dbReference type="ARBA" id="ARBA00022694"/>
    </source>
</evidence>
<keyword evidence="11" id="KW-1185">Reference proteome</keyword>
<evidence type="ECO:0000256" key="8">
    <source>
        <dbReference type="SAM" id="MobiDB-lite"/>
    </source>
</evidence>
<evidence type="ECO:0000313" key="11">
    <source>
        <dbReference type="Proteomes" id="UP000250266"/>
    </source>
</evidence>
<name>A0A8E2JGI6_9PEZI</name>
<dbReference type="GO" id="GO:0030488">
    <property type="term" value="P:tRNA methylation"/>
    <property type="evidence" value="ECO:0007669"/>
    <property type="project" value="InterPro"/>
</dbReference>
<protein>
    <recommendedName>
        <fullName evidence="2">tRNA (adenine(58)-N(1))-methyltransferase catalytic subunit TRM61</fullName>
        <ecNumber evidence="1">2.1.1.220</ecNumber>
    </recommendedName>
    <alternativeName>
        <fullName evidence="7">tRNA(m1A58)-methyltransferase subunit TRM61</fullName>
    </alternativeName>
</protein>